<sequence>MVRDPIDSESAPSAEEICAALDDPDCREIIRNLEEPMTAAELTNRCEIPQSTLYRKLELLTDSTLLEESTEIRQDGHHASKYAVAFDEITLTLDEDRTLAVQIERPARTADERLAELWSEVRKET</sequence>
<dbReference type="InterPro" id="IPR036388">
    <property type="entry name" value="WH-like_DNA-bd_sf"/>
</dbReference>
<dbReference type="Proteomes" id="UP000185936">
    <property type="component" value="Unassembled WGS sequence"/>
</dbReference>
<keyword evidence="2" id="KW-1185">Reference proteome</keyword>
<reference evidence="2" key="1">
    <citation type="submission" date="2017-01" db="EMBL/GenBank/DDBJ databases">
        <authorList>
            <person name="Varghese N."/>
            <person name="Submissions S."/>
        </authorList>
    </citation>
    <scope>NUCLEOTIDE SEQUENCE [LARGE SCALE GENOMIC DNA]</scope>
    <source>
        <strain evidence="2">type strain: HArc-</strain>
    </source>
</reference>
<dbReference type="InterPro" id="IPR036390">
    <property type="entry name" value="WH_DNA-bd_sf"/>
</dbReference>
<dbReference type="EMBL" id="FTNR01000011">
    <property type="protein sequence ID" value="SIS11010.1"/>
    <property type="molecule type" value="Genomic_DNA"/>
</dbReference>
<accession>A0A1N7GEN1</accession>
<organism evidence="1 2">
    <name type="scientific">Natronorubrum thiooxidans</name>
    <dbReference type="NCBI Taxonomy" id="308853"/>
    <lineage>
        <taxon>Archaea</taxon>
        <taxon>Methanobacteriati</taxon>
        <taxon>Methanobacteriota</taxon>
        <taxon>Stenosarchaea group</taxon>
        <taxon>Halobacteria</taxon>
        <taxon>Halobacteriales</taxon>
        <taxon>Natrialbaceae</taxon>
        <taxon>Natronorubrum</taxon>
    </lineage>
</organism>
<dbReference type="AlphaFoldDB" id="A0A1N7GEN1"/>
<protein>
    <submittedName>
        <fullName evidence="1">Helix-turn-helix domain-containing protein</fullName>
    </submittedName>
</protein>
<dbReference type="OrthoDB" id="10985at2157"/>
<dbReference type="Gene3D" id="1.10.10.10">
    <property type="entry name" value="Winged helix-like DNA-binding domain superfamily/Winged helix DNA-binding domain"/>
    <property type="match status" value="1"/>
</dbReference>
<name>A0A1N7GEN1_9EURY</name>
<evidence type="ECO:0000313" key="2">
    <source>
        <dbReference type="Proteomes" id="UP000185936"/>
    </source>
</evidence>
<proteinExistence type="predicted"/>
<dbReference type="Pfam" id="PF12840">
    <property type="entry name" value="HTH_20"/>
    <property type="match status" value="1"/>
</dbReference>
<dbReference type="SUPFAM" id="SSF46785">
    <property type="entry name" value="Winged helix' DNA-binding domain"/>
    <property type="match status" value="1"/>
</dbReference>
<gene>
    <name evidence="1" type="ORF">SAMN05421752_111145</name>
</gene>
<evidence type="ECO:0000313" key="1">
    <source>
        <dbReference type="EMBL" id="SIS11010.1"/>
    </source>
</evidence>
<dbReference type="RefSeq" id="WP_076610021.1">
    <property type="nucleotide sequence ID" value="NZ_FTNR01000011.1"/>
</dbReference>